<evidence type="ECO:0008006" key="3">
    <source>
        <dbReference type="Google" id="ProtNLM"/>
    </source>
</evidence>
<organism evidence="1 2">
    <name type="scientific">Paenibacillus shirakamiensis</name>
    <dbReference type="NCBI Taxonomy" id="1265935"/>
    <lineage>
        <taxon>Bacteria</taxon>
        <taxon>Bacillati</taxon>
        <taxon>Bacillota</taxon>
        <taxon>Bacilli</taxon>
        <taxon>Bacillales</taxon>
        <taxon>Paenibacillaceae</taxon>
        <taxon>Paenibacillus</taxon>
    </lineage>
</organism>
<dbReference type="InterPro" id="IPR054496">
    <property type="entry name" value="E217_GP41"/>
</dbReference>
<gene>
    <name evidence="1" type="ORF">J2Z69_003651</name>
</gene>
<dbReference type="Proteomes" id="UP001519288">
    <property type="component" value="Unassembled WGS sequence"/>
</dbReference>
<dbReference type="EMBL" id="JAGGLD010000009">
    <property type="protein sequence ID" value="MBP2002565.1"/>
    <property type="molecule type" value="Genomic_DNA"/>
</dbReference>
<name>A0ABS4JLH9_9BACL</name>
<dbReference type="NCBIfam" id="NF047561">
    <property type="entry name" value="orf58_phage_fam"/>
    <property type="match status" value="1"/>
</dbReference>
<comment type="caution">
    <text evidence="1">The sequence shown here is derived from an EMBL/GenBank/DDBJ whole genome shotgun (WGS) entry which is preliminary data.</text>
</comment>
<dbReference type="Pfam" id="PF22759">
    <property type="entry name" value="E217_GP41"/>
    <property type="match status" value="1"/>
</dbReference>
<protein>
    <recommendedName>
        <fullName evidence="3">Phage protein</fullName>
    </recommendedName>
</protein>
<reference evidence="1 2" key="1">
    <citation type="submission" date="2021-03" db="EMBL/GenBank/DDBJ databases">
        <title>Genomic Encyclopedia of Type Strains, Phase IV (KMG-IV): sequencing the most valuable type-strain genomes for metagenomic binning, comparative biology and taxonomic classification.</title>
        <authorList>
            <person name="Goeker M."/>
        </authorList>
    </citation>
    <scope>NUCLEOTIDE SEQUENCE [LARGE SCALE GENOMIC DNA]</scope>
    <source>
        <strain evidence="1 2">DSM 26806</strain>
    </source>
</reference>
<sequence length="263" mass="29357">MNINFGRICEVMTGNLKFTMQDFNMEATIPFDHDPLPNESEIKIWNLSDVTVNKLKTGQVLTMNAGYQGDTGLVLQGNISKVQTSWSGVDKITTIKVLDSENLDKREVKDMAFAKNTFGGSIIKQMAGYIGLPIAQFDLVKNYQYKEGYTATGKVTEIIAKVAKDCDTEVYINKGKLYVRNLKKGKDSVFKLDKSKGMIGSPERFEDEGSKGYNLKSQLQYRITTASVIDLSSQLFTGRLYVRSGSHHISRTGDFTTEVEAIL</sequence>
<keyword evidence="2" id="KW-1185">Reference proteome</keyword>
<proteinExistence type="predicted"/>
<evidence type="ECO:0000313" key="1">
    <source>
        <dbReference type="EMBL" id="MBP2002565.1"/>
    </source>
</evidence>
<accession>A0ABS4JLH9</accession>
<evidence type="ECO:0000313" key="2">
    <source>
        <dbReference type="Proteomes" id="UP001519288"/>
    </source>
</evidence>
<dbReference type="RefSeq" id="WP_209865845.1">
    <property type="nucleotide sequence ID" value="NZ_JAGGLD010000009.1"/>
</dbReference>